<proteinExistence type="predicted"/>
<protein>
    <recommendedName>
        <fullName evidence="2">histidine kinase</fullName>
        <ecNumber evidence="2">2.7.13.3</ecNumber>
    </recommendedName>
</protein>
<dbReference type="Pfam" id="PF02518">
    <property type="entry name" value="HATPase_c"/>
    <property type="match status" value="1"/>
</dbReference>
<comment type="catalytic activity">
    <reaction evidence="1">
        <text>ATP + protein L-histidine = ADP + protein N-phospho-L-histidine.</text>
        <dbReference type="EC" id="2.7.13.3"/>
    </reaction>
</comment>
<keyword evidence="7" id="KW-0547">Nucleotide-binding</keyword>
<dbReference type="Proteomes" id="UP001431449">
    <property type="component" value="Unassembled WGS sequence"/>
</dbReference>
<feature type="signal peptide" evidence="5">
    <location>
        <begin position="1"/>
        <end position="31"/>
    </location>
</feature>
<evidence type="ECO:0000256" key="2">
    <source>
        <dbReference type="ARBA" id="ARBA00012438"/>
    </source>
</evidence>
<keyword evidence="5" id="KW-0732">Signal</keyword>
<dbReference type="PANTHER" id="PTHR43547:SF2">
    <property type="entry name" value="HYBRID SIGNAL TRANSDUCTION HISTIDINE KINASE C"/>
    <property type="match status" value="1"/>
</dbReference>
<dbReference type="InterPro" id="IPR004358">
    <property type="entry name" value="Sig_transdc_His_kin-like_C"/>
</dbReference>
<accession>A0ABT0GKA0</accession>
<evidence type="ECO:0000256" key="3">
    <source>
        <dbReference type="ARBA" id="ARBA00022553"/>
    </source>
</evidence>
<dbReference type="EMBL" id="JALNMH010000012">
    <property type="protein sequence ID" value="MCK7594964.1"/>
    <property type="molecule type" value="Genomic_DNA"/>
</dbReference>
<dbReference type="PRINTS" id="PR00344">
    <property type="entry name" value="BCTRLSENSOR"/>
</dbReference>
<dbReference type="InterPro" id="IPR011123">
    <property type="entry name" value="Y_Y_Y"/>
</dbReference>
<keyword evidence="3" id="KW-0597">Phosphoprotein</keyword>
<feature type="coiled-coil region" evidence="4">
    <location>
        <begin position="768"/>
        <end position="802"/>
    </location>
</feature>
<dbReference type="Gene3D" id="2.60.40.10">
    <property type="entry name" value="Immunoglobulins"/>
    <property type="match status" value="1"/>
</dbReference>
<feature type="domain" description="Histidine kinase" evidence="6">
    <location>
        <begin position="816"/>
        <end position="1029"/>
    </location>
</feature>
<dbReference type="InterPro" id="IPR003594">
    <property type="entry name" value="HATPase_dom"/>
</dbReference>
<dbReference type="GO" id="GO:0005524">
    <property type="term" value="F:ATP binding"/>
    <property type="evidence" value="ECO:0007669"/>
    <property type="project" value="UniProtKB-KW"/>
</dbReference>
<dbReference type="Gene3D" id="2.130.10.10">
    <property type="entry name" value="YVTN repeat-like/Quinoprotein amine dehydrogenase"/>
    <property type="match status" value="3"/>
</dbReference>
<name>A0ABT0GKA0_9GAMM</name>
<dbReference type="PROSITE" id="PS50109">
    <property type="entry name" value="HIS_KIN"/>
    <property type="match status" value="1"/>
</dbReference>
<dbReference type="PANTHER" id="PTHR43547">
    <property type="entry name" value="TWO-COMPONENT HISTIDINE KINASE"/>
    <property type="match status" value="1"/>
</dbReference>
<dbReference type="InterPro" id="IPR036890">
    <property type="entry name" value="HATPase_C_sf"/>
</dbReference>
<keyword evidence="4" id="KW-0175">Coiled coil</keyword>
<dbReference type="InterPro" id="IPR036097">
    <property type="entry name" value="HisK_dim/P_sf"/>
</dbReference>
<dbReference type="InterPro" id="IPR015943">
    <property type="entry name" value="WD40/YVTN_repeat-like_dom_sf"/>
</dbReference>
<reference evidence="7" key="1">
    <citation type="submission" date="2022-04" db="EMBL/GenBank/DDBJ databases">
        <title>Lysobacter sp. CAU 1642 isolated from sea sand.</title>
        <authorList>
            <person name="Kim W."/>
        </authorList>
    </citation>
    <scope>NUCLEOTIDE SEQUENCE</scope>
    <source>
        <strain evidence="7">CAU 1642</strain>
    </source>
</reference>
<evidence type="ECO:0000313" key="7">
    <source>
        <dbReference type="EMBL" id="MCK7594964.1"/>
    </source>
</evidence>
<keyword evidence="8" id="KW-1185">Reference proteome</keyword>
<dbReference type="RefSeq" id="WP_248210671.1">
    <property type="nucleotide sequence ID" value="NZ_JALNMH010000012.1"/>
</dbReference>
<keyword evidence="7" id="KW-0067">ATP-binding</keyword>
<organism evidence="7 8">
    <name type="scientific">Pseudomarimonas salicorniae</name>
    <dbReference type="NCBI Taxonomy" id="2933270"/>
    <lineage>
        <taxon>Bacteria</taxon>
        <taxon>Pseudomonadati</taxon>
        <taxon>Pseudomonadota</taxon>
        <taxon>Gammaproteobacteria</taxon>
        <taxon>Lysobacterales</taxon>
        <taxon>Lysobacteraceae</taxon>
        <taxon>Pseudomarimonas</taxon>
    </lineage>
</organism>
<gene>
    <name evidence="7" type="ORF">M0G41_14945</name>
</gene>
<dbReference type="InterPro" id="IPR013783">
    <property type="entry name" value="Ig-like_fold"/>
</dbReference>
<dbReference type="InterPro" id="IPR011110">
    <property type="entry name" value="Reg_prop"/>
</dbReference>
<dbReference type="CDD" id="cd00082">
    <property type="entry name" value="HisKA"/>
    <property type="match status" value="1"/>
</dbReference>
<feature type="chain" id="PRO_5045877564" description="histidine kinase" evidence="5">
    <location>
        <begin position="32"/>
        <end position="1033"/>
    </location>
</feature>
<dbReference type="Pfam" id="PF07495">
    <property type="entry name" value="Y_Y_Y"/>
    <property type="match status" value="1"/>
</dbReference>
<evidence type="ECO:0000259" key="6">
    <source>
        <dbReference type="PROSITE" id="PS50109"/>
    </source>
</evidence>
<dbReference type="SMART" id="SM00387">
    <property type="entry name" value="HATPase_c"/>
    <property type="match status" value="1"/>
</dbReference>
<evidence type="ECO:0000256" key="4">
    <source>
        <dbReference type="SAM" id="Coils"/>
    </source>
</evidence>
<dbReference type="SUPFAM" id="SSF55874">
    <property type="entry name" value="ATPase domain of HSP90 chaperone/DNA topoisomerase II/histidine kinase"/>
    <property type="match status" value="1"/>
</dbReference>
<dbReference type="EC" id="2.7.13.3" evidence="2"/>
<comment type="caution">
    <text evidence="7">The sequence shown here is derived from an EMBL/GenBank/DDBJ whole genome shotgun (WGS) entry which is preliminary data.</text>
</comment>
<dbReference type="SUPFAM" id="SSF47384">
    <property type="entry name" value="Homodimeric domain of signal transducing histidine kinase"/>
    <property type="match status" value="1"/>
</dbReference>
<dbReference type="Pfam" id="PF00512">
    <property type="entry name" value="HisKA"/>
    <property type="match status" value="1"/>
</dbReference>
<dbReference type="Gene3D" id="3.30.565.10">
    <property type="entry name" value="Histidine kinase-like ATPase, C-terminal domain"/>
    <property type="match status" value="1"/>
</dbReference>
<evidence type="ECO:0000256" key="1">
    <source>
        <dbReference type="ARBA" id="ARBA00000085"/>
    </source>
</evidence>
<evidence type="ECO:0000313" key="8">
    <source>
        <dbReference type="Proteomes" id="UP001431449"/>
    </source>
</evidence>
<dbReference type="SUPFAM" id="SSF63829">
    <property type="entry name" value="Calcium-dependent phosphotriesterase"/>
    <property type="match status" value="2"/>
</dbReference>
<dbReference type="InterPro" id="IPR003661">
    <property type="entry name" value="HisK_dim/P_dom"/>
</dbReference>
<dbReference type="Gene3D" id="1.10.287.130">
    <property type="match status" value="1"/>
</dbReference>
<sequence length="1033" mass="112814">MTCCPRSARRMTRVRIGALLCLLLVSGPLRAQGTALASYHQESWGTAEGLPHNLVLDITQSADGYLWLATWEGTVRFNGHEFEVVDERAVTGLLGRASTELERDPEGRVIAGTERGELLHRDAPLWRVADQGSRMPSLPIYALQVGVDEALIGTAGEGLWQWREGEGSQPYAGAEAISRGIVFAVLRQQDTLWVATDTGLFRDDGRGLVAVGSAEAFGSDGVLSLAQDREGHLLIGSERGAWRLSAGRIEPLHHDLPMDSYEAILVDRVGEIWLGTATHGLLRVGRRGVEHLGSDQGLPSNRVVALFEDSENSLWVGTSRGLFRLREAPFISVTERDGLTDPYTRTLLELPDGRILAGTSSGLFWIERGPEGDRVVASALEGESVLSASLGADGALWIGTYYNGVVRMRDGEVERRFGREEGLPSSQVRALLTDADGALLIGTSRGLTRLKDDAIQRFDAADGLPSESVLSLHRDRAGVLWVGTAAGLVRQEGPRFVAVEEDSAVGGLRIYGFAEDAAGRLHVAHDRGITRLEDGRWRLLGGDLGLPIGAAFSIQFDSGGNYWLSSNRGVLRIGRGEADEAFRQGVPLRSWELFGEADGMASSQGNGAAGLPALASRNGRFWFATAGGVVHVDPVDLERFDRVEPRVRIEQLRIDGQVRPWRSGVVVPAAAQRVEVRFVGLNFQIPKKIRYRYRLEGFDEDWVDSQTQRSAQFTNLAPGQYLLRIQAASPAGSFGPEEARLALEVEPWWWEHPLFRIAALLLGGALAALAVRLRIRRLERQRAELQRRVDQATADLQRQASMLQEQNVELDAYAHSVAHDLKNPLATVVGMSSLVRTIGDGMPDEQRLDMLVRIHAAGLKMVEIIDSLLLLGRARSDSEVALQPLVLGPLIEETLKGFAAEVTVTGAQIETHSGMPEVRGFAPWVERVLSNYIANALKYGGEPPQIEIGATRMGDLVEVWVKDRGQGLSAEAQARLFQPFSRLGRVGGDGHGLGLSIVRRIVERMGGSVGCESRTGEGTRFWFRLPAAYPDKD</sequence>
<evidence type="ECO:0000256" key="5">
    <source>
        <dbReference type="SAM" id="SignalP"/>
    </source>
</evidence>
<dbReference type="Pfam" id="PF07494">
    <property type="entry name" value="Reg_prop"/>
    <property type="match status" value="3"/>
</dbReference>
<dbReference type="SMART" id="SM00388">
    <property type="entry name" value="HisKA"/>
    <property type="match status" value="1"/>
</dbReference>
<dbReference type="InterPro" id="IPR005467">
    <property type="entry name" value="His_kinase_dom"/>
</dbReference>